<evidence type="ECO:0000256" key="1">
    <source>
        <dbReference type="ARBA" id="ARBA00005046"/>
    </source>
</evidence>
<dbReference type="Pfam" id="PF01967">
    <property type="entry name" value="MoaC"/>
    <property type="match status" value="1"/>
</dbReference>
<dbReference type="Pfam" id="PF06463">
    <property type="entry name" value="Mob_synth_C"/>
    <property type="match status" value="1"/>
</dbReference>
<organism evidence="5 6">
    <name type="scientific">Heterorhabditis bacteriophora</name>
    <name type="common">Entomopathogenic nematode worm</name>
    <dbReference type="NCBI Taxonomy" id="37862"/>
    <lineage>
        <taxon>Eukaryota</taxon>
        <taxon>Metazoa</taxon>
        <taxon>Ecdysozoa</taxon>
        <taxon>Nematoda</taxon>
        <taxon>Chromadorea</taxon>
        <taxon>Rhabditida</taxon>
        <taxon>Rhabditina</taxon>
        <taxon>Rhabditomorpha</taxon>
        <taxon>Strongyloidea</taxon>
        <taxon>Heterorhabditidae</taxon>
        <taxon>Heterorhabditis</taxon>
    </lineage>
</organism>
<keyword evidence="2" id="KW-0501">Molybdenum cofactor biosynthesis</keyword>
<evidence type="ECO:0000256" key="2">
    <source>
        <dbReference type="ARBA" id="ARBA00023150"/>
    </source>
</evidence>
<dbReference type="GO" id="GO:0051539">
    <property type="term" value="F:4 iron, 4 sulfur cluster binding"/>
    <property type="evidence" value="ECO:0007669"/>
    <property type="project" value="UniProtKB-KW"/>
</dbReference>
<dbReference type="InterPro" id="IPR058240">
    <property type="entry name" value="rSAM_sf"/>
</dbReference>
<dbReference type="UniPathway" id="UPA00344"/>
<dbReference type="AlphaFoldDB" id="A0A1I7WW21"/>
<dbReference type="InterPro" id="IPR036522">
    <property type="entry name" value="MoaC_sf"/>
</dbReference>
<proteinExistence type="predicted"/>
<dbReference type="InterPro" id="IPR010505">
    <property type="entry name" value="MoaA_twitch"/>
</dbReference>
<evidence type="ECO:0000313" key="6">
    <source>
        <dbReference type="WBParaSite" id="Hba_09330"/>
    </source>
</evidence>
<evidence type="ECO:0000313" key="5">
    <source>
        <dbReference type="Proteomes" id="UP000095283"/>
    </source>
</evidence>
<dbReference type="PANTHER" id="PTHR22960">
    <property type="entry name" value="MOLYBDOPTERIN COFACTOR SYNTHESIS PROTEIN A"/>
    <property type="match status" value="1"/>
</dbReference>
<dbReference type="SUPFAM" id="SSF102114">
    <property type="entry name" value="Radical SAM enzymes"/>
    <property type="match status" value="1"/>
</dbReference>
<feature type="domain" description="Molybdopterin cofactor biosynthesis C (MoaC)" evidence="3">
    <location>
        <begin position="252"/>
        <end position="304"/>
    </location>
</feature>
<dbReference type="SUPFAM" id="SSF55040">
    <property type="entry name" value="Molybdenum cofactor biosynthesis protein C, MoaC"/>
    <property type="match status" value="1"/>
</dbReference>
<dbReference type="GO" id="GO:0061799">
    <property type="term" value="F:cyclic pyranopterin monophosphate synthase activity"/>
    <property type="evidence" value="ECO:0007669"/>
    <property type="project" value="TreeGrafter"/>
</dbReference>
<dbReference type="Gene3D" id="3.20.20.70">
    <property type="entry name" value="Aldolase class I"/>
    <property type="match status" value="1"/>
</dbReference>
<dbReference type="InterPro" id="IPR013785">
    <property type="entry name" value="Aldolase_TIM"/>
</dbReference>
<dbReference type="PANTHER" id="PTHR22960:SF0">
    <property type="entry name" value="MOLYBDENUM COFACTOR BIOSYNTHESIS PROTEIN 1"/>
    <property type="match status" value="1"/>
</dbReference>
<dbReference type="InterPro" id="IPR050105">
    <property type="entry name" value="MoCo_biosynth_MoaA/MoaC"/>
</dbReference>
<dbReference type="GO" id="GO:0061798">
    <property type="term" value="F:GTP 3',8'-cyclase activity"/>
    <property type="evidence" value="ECO:0007669"/>
    <property type="project" value="TreeGrafter"/>
</dbReference>
<feature type="domain" description="Molybdenum cofactor biosynthesis protein A-like twitch" evidence="4">
    <location>
        <begin position="51"/>
        <end position="176"/>
    </location>
</feature>
<comment type="pathway">
    <text evidence="1">Cofactor biosynthesis; molybdopterin biosynthesis.</text>
</comment>
<keyword evidence="5" id="KW-1185">Reference proteome</keyword>
<name>A0A1I7WW21_HETBA</name>
<sequence>MTRRNGFSKVMKSIDSAEALFSKVKVNTVVMKNINDGEINDFVEMTKERRIDVRFIEYMPFGGNHFSTKKFVDYQSMLLTIREKFGDRILRLQDSPNDTTKAYKIDGFVGQFGFITSMSDHFCATCNRLRITADGNLKVCLHGNAEVSMRDLMRSGASEKEISEVIQKAVGRKKNNMLVSRRYTPMKNNKISYQLSRKERILLPYFITYFIHSKHSIIMFVITARMVDISQKAPSYRFAVAEGNIKHISVLFVRTSVKTVSSTGVEMEALTACTIATLTVYDMCKAISQEMVISNIRLIRKEGGKTKYHIKGDFEQDFL</sequence>
<dbReference type="Gene3D" id="3.30.70.640">
    <property type="entry name" value="Molybdopterin cofactor biosynthesis C (MoaC) domain"/>
    <property type="match status" value="1"/>
</dbReference>
<dbReference type="GO" id="GO:0006777">
    <property type="term" value="P:Mo-molybdopterin cofactor biosynthetic process"/>
    <property type="evidence" value="ECO:0007669"/>
    <property type="project" value="UniProtKB-KW"/>
</dbReference>
<reference evidence="6" key="1">
    <citation type="submission" date="2016-11" db="UniProtKB">
        <authorList>
            <consortium name="WormBaseParasite"/>
        </authorList>
    </citation>
    <scope>IDENTIFICATION</scope>
</reference>
<protein>
    <submittedName>
        <fullName evidence="6">Molybdenum cofactor biosynthesis protein C</fullName>
    </submittedName>
</protein>
<accession>A0A1I7WW21</accession>
<dbReference type="CDD" id="cd21117">
    <property type="entry name" value="Twitch_MoaA"/>
    <property type="match status" value="1"/>
</dbReference>
<evidence type="ECO:0000259" key="4">
    <source>
        <dbReference type="Pfam" id="PF06463"/>
    </source>
</evidence>
<dbReference type="Proteomes" id="UP000095283">
    <property type="component" value="Unplaced"/>
</dbReference>
<dbReference type="WBParaSite" id="Hba_09330">
    <property type="protein sequence ID" value="Hba_09330"/>
    <property type="gene ID" value="Hba_09330"/>
</dbReference>
<evidence type="ECO:0000259" key="3">
    <source>
        <dbReference type="Pfam" id="PF01967"/>
    </source>
</evidence>
<dbReference type="InterPro" id="IPR002820">
    <property type="entry name" value="Mopterin_CF_biosynth-C_dom"/>
</dbReference>